<proteinExistence type="predicted"/>
<dbReference type="EMBL" id="JOSX01000010">
    <property type="protein sequence ID" value="KEK16093.1"/>
    <property type="molecule type" value="Genomic_DNA"/>
</dbReference>
<sequence length="170" mass="20584">MNKLNLSPEEMQEYEQLQKRIKELERKSTSLTREQLKEKFARTMKFQPRPKGMQIKKWIALRQEQSIPMHGRMKYGEWKFSRKFRVTIKRKENIEVHLINYKFEVVKDLESTWFTSPRAVYEHLDSFSDKELIGLRIKVYPILDNKNMLDGFGDNMVTSFSYVQFLYGFR</sequence>
<feature type="coiled-coil region" evidence="1">
    <location>
        <begin position="7"/>
        <end position="34"/>
    </location>
</feature>
<organism evidence="2 3">
    <name type="scientific">Limosilactobacillus reuteri</name>
    <name type="common">Lactobacillus reuteri</name>
    <dbReference type="NCBI Taxonomy" id="1598"/>
    <lineage>
        <taxon>Bacteria</taxon>
        <taxon>Bacillati</taxon>
        <taxon>Bacillota</taxon>
        <taxon>Bacilli</taxon>
        <taxon>Lactobacillales</taxon>
        <taxon>Lactobacillaceae</taxon>
        <taxon>Limosilactobacillus</taxon>
    </lineage>
</organism>
<evidence type="ECO:0000313" key="2">
    <source>
        <dbReference type="EMBL" id="KEK16093.1"/>
    </source>
</evidence>
<name>A0A073JQF7_LIMRT</name>
<evidence type="ECO:0000256" key="1">
    <source>
        <dbReference type="SAM" id="Coils"/>
    </source>
</evidence>
<keyword evidence="1" id="KW-0175">Coiled coil</keyword>
<dbReference type="PATRIC" id="fig|1598.90.peg.499"/>
<reference evidence="2 3" key="1">
    <citation type="submission" date="2014-06" db="EMBL/GenBank/DDBJ databases">
        <title>Genetic determinant of reutericyclin biosynthesis of Lactobacillus reuteri.</title>
        <authorList>
            <person name="Lin X."/>
            <person name="Duar R."/>
            <person name="Walter J."/>
            <person name="Gaenzle M."/>
        </authorList>
    </citation>
    <scope>NUCLEOTIDE SEQUENCE [LARGE SCALE GENOMIC DNA]</scope>
    <source>
        <strain evidence="2 3">LTH2584</strain>
    </source>
</reference>
<dbReference type="AlphaFoldDB" id="A0A073JQF7"/>
<evidence type="ECO:0000313" key="3">
    <source>
        <dbReference type="Proteomes" id="UP000027731"/>
    </source>
</evidence>
<accession>A0A073JQF7</accession>
<gene>
    <name evidence="2" type="ORF">LR3_08475</name>
</gene>
<comment type="caution">
    <text evidence="2">The sequence shown here is derived from an EMBL/GenBank/DDBJ whole genome shotgun (WGS) entry which is preliminary data.</text>
</comment>
<dbReference type="Proteomes" id="UP000027731">
    <property type="component" value="Unassembled WGS sequence"/>
</dbReference>
<dbReference type="RefSeq" id="WP_035168360.1">
    <property type="nucleotide sequence ID" value="NZ_JANKBD010000004.1"/>
</dbReference>
<protein>
    <submittedName>
        <fullName evidence="2">Uncharacterized protein</fullName>
    </submittedName>
</protein>